<dbReference type="EMBL" id="CP060696">
    <property type="protein sequence ID" value="QNO17087.1"/>
    <property type="molecule type" value="Genomic_DNA"/>
</dbReference>
<dbReference type="InterPro" id="IPR025664">
    <property type="entry name" value="Spore_III_AC/AD"/>
</dbReference>
<name>A0A7G9WEH5_9FIRM</name>
<feature type="transmembrane region" description="Helical" evidence="1">
    <location>
        <begin position="106"/>
        <end position="128"/>
    </location>
</feature>
<sequence length="129" mass="13072">MNIAGVAGAALIAAVFATLLRRTNSEYAMVLRIAAGVLIVLEILQAVVPALQQISALLQAAGVNGEYGGILLRTIGVTFLTQFAADACKDAGEGALASKVELAGRVSILVLALPLFAKVASIAAALIAK</sequence>
<keyword evidence="1" id="KW-0812">Transmembrane</keyword>
<dbReference type="RefSeq" id="WP_212506155.1">
    <property type="nucleotide sequence ID" value="NZ_CP060696.1"/>
</dbReference>
<dbReference type="KEGG" id="caml:H6X83_08965"/>
<accession>A0A7G9WEH5</accession>
<dbReference type="Pfam" id="PF06686">
    <property type="entry name" value="SpoIIIAC"/>
    <property type="match status" value="2"/>
</dbReference>
<keyword evidence="3" id="KW-1185">Reference proteome</keyword>
<evidence type="ECO:0000256" key="1">
    <source>
        <dbReference type="SAM" id="Phobius"/>
    </source>
</evidence>
<dbReference type="Proteomes" id="UP000516046">
    <property type="component" value="Chromosome"/>
</dbReference>
<proteinExistence type="predicted"/>
<feature type="transmembrane region" description="Helical" evidence="1">
    <location>
        <begin position="27"/>
        <end position="48"/>
    </location>
</feature>
<reference evidence="2 3" key="1">
    <citation type="submission" date="2020-08" db="EMBL/GenBank/DDBJ databases">
        <authorList>
            <person name="Ren C."/>
            <person name="Gu Y."/>
            <person name="Xu Y."/>
        </authorList>
    </citation>
    <scope>NUCLEOTIDE SEQUENCE [LARGE SCALE GENOMIC DNA]</scope>
    <source>
        <strain evidence="2 3">LBM18003</strain>
    </source>
</reference>
<evidence type="ECO:0000313" key="3">
    <source>
        <dbReference type="Proteomes" id="UP000516046"/>
    </source>
</evidence>
<gene>
    <name evidence="2" type="ORF">H6X83_08965</name>
</gene>
<organism evidence="2 3">
    <name type="scientific">Caproicibacterium amylolyticum</name>
    <dbReference type="NCBI Taxonomy" id="2766537"/>
    <lineage>
        <taxon>Bacteria</taxon>
        <taxon>Bacillati</taxon>
        <taxon>Bacillota</taxon>
        <taxon>Clostridia</taxon>
        <taxon>Eubacteriales</taxon>
        <taxon>Oscillospiraceae</taxon>
        <taxon>Caproicibacterium</taxon>
    </lineage>
</organism>
<keyword evidence="1" id="KW-1133">Transmembrane helix</keyword>
<protein>
    <submittedName>
        <fullName evidence="2">Stage III sporulation protein AD</fullName>
    </submittedName>
</protein>
<evidence type="ECO:0000313" key="2">
    <source>
        <dbReference type="EMBL" id="QNO17087.1"/>
    </source>
</evidence>
<dbReference type="AlphaFoldDB" id="A0A7G9WEH5"/>
<keyword evidence="1" id="KW-0472">Membrane</keyword>